<dbReference type="Gene3D" id="1.25.40.10">
    <property type="entry name" value="Tetratricopeptide repeat domain"/>
    <property type="match status" value="1"/>
</dbReference>
<dbReference type="EMBL" id="HBIP01030735">
    <property type="protein sequence ID" value="CAE0503592.1"/>
    <property type="molecule type" value="Transcribed_RNA"/>
</dbReference>
<name>A0A7S3VRU7_DUNTE</name>
<organism evidence="3">
    <name type="scientific">Dunaliella tertiolecta</name>
    <name type="common">Green alga</name>
    <dbReference type="NCBI Taxonomy" id="3047"/>
    <lineage>
        <taxon>Eukaryota</taxon>
        <taxon>Viridiplantae</taxon>
        <taxon>Chlorophyta</taxon>
        <taxon>core chlorophytes</taxon>
        <taxon>Chlorophyceae</taxon>
        <taxon>CS clade</taxon>
        <taxon>Chlamydomonadales</taxon>
        <taxon>Dunaliellaceae</taxon>
        <taxon>Dunaliella</taxon>
    </lineage>
</organism>
<proteinExistence type="predicted"/>
<protein>
    <submittedName>
        <fullName evidence="3">Uncharacterized protein</fullName>
    </submittedName>
</protein>
<dbReference type="InterPro" id="IPR029063">
    <property type="entry name" value="SAM-dependent_MTases_sf"/>
</dbReference>
<evidence type="ECO:0000256" key="1">
    <source>
        <dbReference type="PROSITE-ProRule" id="PRU00339"/>
    </source>
</evidence>
<dbReference type="Gene3D" id="3.40.50.150">
    <property type="entry name" value="Vaccinia Virus protein VP39"/>
    <property type="match status" value="1"/>
</dbReference>
<gene>
    <name evidence="3" type="ORF">DTER00134_LOCUS18665</name>
</gene>
<dbReference type="Pfam" id="PF10294">
    <property type="entry name" value="Methyltransf_16"/>
    <property type="match status" value="1"/>
</dbReference>
<keyword evidence="1" id="KW-0802">TPR repeat</keyword>
<accession>A0A7S3VRU7</accession>
<dbReference type="AlphaFoldDB" id="A0A7S3VRU7"/>
<dbReference type="InterPro" id="IPR011990">
    <property type="entry name" value="TPR-like_helical_dom_sf"/>
</dbReference>
<dbReference type="InterPro" id="IPR027417">
    <property type="entry name" value="P-loop_NTPase"/>
</dbReference>
<dbReference type="PANTHER" id="PTHR14614">
    <property type="entry name" value="HEPATOCELLULAR CARCINOMA-ASSOCIATED ANTIGEN"/>
    <property type="match status" value="1"/>
</dbReference>
<feature type="region of interest" description="Disordered" evidence="2">
    <location>
        <begin position="426"/>
        <end position="455"/>
    </location>
</feature>
<dbReference type="InterPro" id="IPR019734">
    <property type="entry name" value="TPR_rpt"/>
</dbReference>
<evidence type="ECO:0000256" key="2">
    <source>
        <dbReference type="SAM" id="MobiDB-lite"/>
    </source>
</evidence>
<feature type="repeat" description="TPR" evidence="1">
    <location>
        <begin position="95"/>
        <end position="128"/>
    </location>
</feature>
<evidence type="ECO:0000313" key="3">
    <source>
        <dbReference type="EMBL" id="CAE0503592.1"/>
    </source>
</evidence>
<reference evidence="3" key="1">
    <citation type="submission" date="2021-01" db="EMBL/GenBank/DDBJ databases">
        <authorList>
            <person name="Corre E."/>
            <person name="Pelletier E."/>
            <person name="Niang G."/>
            <person name="Scheremetjew M."/>
            <person name="Finn R."/>
            <person name="Kale V."/>
            <person name="Holt S."/>
            <person name="Cochrane G."/>
            <person name="Meng A."/>
            <person name="Brown T."/>
            <person name="Cohen L."/>
        </authorList>
    </citation>
    <scope>NUCLEOTIDE SEQUENCE</scope>
    <source>
        <strain evidence="3">CCMP1320</strain>
    </source>
</reference>
<dbReference type="SUPFAM" id="SSF53335">
    <property type="entry name" value="S-adenosyl-L-methionine-dependent methyltransferases"/>
    <property type="match status" value="1"/>
</dbReference>
<feature type="compositionally biased region" description="Pro residues" evidence="2">
    <location>
        <begin position="431"/>
        <end position="447"/>
    </location>
</feature>
<dbReference type="SUPFAM" id="SSF52540">
    <property type="entry name" value="P-loop containing nucleoside triphosphate hydrolases"/>
    <property type="match status" value="1"/>
</dbReference>
<dbReference type="SUPFAM" id="SSF48452">
    <property type="entry name" value="TPR-like"/>
    <property type="match status" value="1"/>
</dbReference>
<dbReference type="Pfam" id="PF14559">
    <property type="entry name" value="TPR_19"/>
    <property type="match status" value="1"/>
</dbReference>
<dbReference type="Gene3D" id="3.40.50.300">
    <property type="entry name" value="P-loop containing nucleotide triphosphate hydrolases"/>
    <property type="match status" value="1"/>
</dbReference>
<dbReference type="InterPro" id="IPR019410">
    <property type="entry name" value="Methyltransf_16"/>
</dbReference>
<sequence>MLMQTRRAPACSHISFQRHGGPFHNCGVKGIHTLTALRRNLPKRRVMPCGCAPLVADAQEQGQAARLGTELAEAGQFQQAAKAFKTHLEHHDKDAQVQEMYAQVLQELERYDEAKEAAGKAVQLQPDWPDALATYARCCLNCGAVREALQAFNTARLLTPADVSIANEAEEAADLYSRQLSLLVGLPLRLLSHAPGSVGAPGGPGSVVWDSGVLLAWYLRHCLHCRELAGAPVVELGSGMGLVGLAAAMCGARAILTDTQEVLPSLTANVAANVEEVLKAGGSATAAMFDWNSTIEGGLPASLELPSDLNCGWILGADLVYSLQQVKPLVAALSALTSAHGPSVRVLLSHKHRSDSVDEALMVSLQAAGFQAHEIPPPQGVWLEDDKFRSISLYSISCSAQSRSLCDGSSQPSFLCQDAPLAKDDSAPFAPSAPVPPPPHPPPPPQPSGIQRSAVQRSPELQTPVFAKRNVAIVGFGLPGVGKSTVLQALHGALANSVIMDKDVVNEALLGTEHAMFSEYYDRHVRIQSYRVLFKLAQAQFAAAGKSIVVILDGQVSFSHNCFGLCSKHALSRGGYLPTGSCHFSSCLHASFLTCTLKFTLHLHFHTYNSLQFGDKLSADYIQHGLQSLPVSPLLVYFTCPADVQFSRMQERGADRDRDKYGQLDQLRQKWVMEHELEVQRWDADCASKGYKPVVRINTESSVESQVLQLLEEIAG</sequence>
<dbReference type="PROSITE" id="PS50005">
    <property type="entry name" value="TPR"/>
    <property type="match status" value="1"/>
</dbReference>